<comment type="subcellular location">
    <subcellularLocation>
        <location evidence="1">Nucleus</location>
    </subcellularLocation>
</comment>
<dbReference type="InterPro" id="IPR005172">
    <property type="entry name" value="CRC"/>
</dbReference>
<keyword evidence="3" id="KW-0539">Nucleus</keyword>
<dbReference type="InterPro" id="IPR033467">
    <property type="entry name" value="Tesmin/TSO1-like_CXC"/>
</dbReference>
<dbReference type="OrthoDB" id="6283463at2759"/>
<organism evidence="5 6">
    <name type="scientific">Stentor coeruleus</name>
    <dbReference type="NCBI Taxonomy" id="5963"/>
    <lineage>
        <taxon>Eukaryota</taxon>
        <taxon>Sar</taxon>
        <taxon>Alveolata</taxon>
        <taxon>Ciliophora</taxon>
        <taxon>Postciliodesmatophora</taxon>
        <taxon>Heterotrichea</taxon>
        <taxon>Heterotrichida</taxon>
        <taxon>Stentoridae</taxon>
        <taxon>Stentor</taxon>
    </lineage>
</organism>
<reference evidence="5 6" key="1">
    <citation type="submission" date="2016-11" db="EMBL/GenBank/DDBJ databases">
        <title>The macronuclear genome of Stentor coeruleus: a giant cell with tiny introns.</title>
        <authorList>
            <person name="Slabodnick M."/>
            <person name="Ruby J.G."/>
            <person name="Reiff S.B."/>
            <person name="Swart E.C."/>
            <person name="Gosai S."/>
            <person name="Prabakaran S."/>
            <person name="Witkowska E."/>
            <person name="Larue G.E."/>
            <person name="Fisher S."/>
            <person name="Freeman R.M."/>
            <person name="Gunawardena J."/>
            <person name="Chu W."/>
            <person name="Stover N.A."/>
            <person name="Gregory B.D."/>
            <person name="Nowacki M."/>
            <person name="Derisi J."/>
            <person name="Roy S.W."/>
            <person name="Marshall W.F."/>
            <person name="Sood P."/>
        </authorList>
    </citation>
    <scope>NUCLEOTIDE SEQUENCE [LARGE SCALE GENOMIC DNA]</scope>
    <source>
        <strain evidence="5">WM001</strain>
    </source>
</reference>
<dbReference type="AlphaFoldDB" id="A0A1R2C358"/>
<feature type="domain" description="CRC" evidence="4">
    <location>
        <begin position="65"/>
        <end position="169"/>
    </location>
</feature>
<dbReference type="PANTHER" id="PTHR12446:SF34">
    <property type="entry name" value="PROTEIN LIN-54 HOMOLOG"/>
    <property type="match status" value="1"/>
</dbReference>
<evidence type="ECO:0000256" key="3">
    <source>
        <dbReference type="ARBA" id="ARBA00023242"/>
    </source>
</evidence>
<dbReference type="Pfam" id="PF03638">
    <property type="entry name" value="TCR"/>
    <property type="match status" value="2"/>
</dbReference>
<dbReference type="GO" id="GO:0005634">
    <property type="term" value="C:nucleus"/>
    <property type="evidence" value="ECO:0007669"/>
    <property type="project" value="UniProtKB-SubCell"/>
</dbReference>
<evidence type="ECO:0000256" key="1">
    <source>
        <dbReference type="ARBA" id="ARBA00004123"/>
    </source>
</evidence>
<evidence type="ECO:0000259" key="4">
    <source>
        <dbReference type="PROSITE" id="PS51634"/>
    </source>
</evidence>
<dbReference type="InterPro" id="IPR028307">
    <property type="entry name" value="Lin-54_fam"/>
</dbReference>
<name>A0A1R2C358_9CILI</name>
<dbReference type="PROSITE" id="PS51634">
    <property type="entry name" value="CRC"/>
    <property type="match status" value="1"/>
</dbReference>
<dbReference type="Proteomes" id="UP000187209">
    <property type="component" value="Unassembled WGS sequence"/>
</dbReference>
<keyword evidence="6" id="KW-1185">Reference proteome</keyword>
<dbReference type="GO" id="GO:0006355">
    <property type="term" value="P:regulation of DNA-templated transcription"/>
    <property type="evidence" value="ECO:0007669"/>
    <property type="project" value="TreeGrafter"/>
</dbReference>
<dbReference type="PANTHER" id="PTHR12446">
    <property type="entry name" value="TESMIN/TSO1-RELATED"/>
    <property type="match status" value="1"/>
</dbReference>
<evidence type="ECO:0000313" key="6">
    <source>
        <dbReference type="Proteomes" id="UP000187209"/>
    </source>
</evidence>
<dbReference type="SMART" id="SM01114">
    <property type="entry name" value="CXC"/>
    <property type="match status" value="2"/>
</dbReference>
<proteinExistence type="inferred from homology"/>
<sequence length="171" mass="18955">MEPNKNPEVSPFTKFCLVSLSPLTAQRSPGMPMDIDSPWATSEGSSANNSQRFAIFDQGQAIQGKKFACKCRKTYCLKLYCDCFANGEYCMGCGCMECKNIPECESERRVSITQIMDRNPEAFHRTQPVIAKSCNCKRSGCRKKYCECYSSGLGCNSTCKCEGCLNTGEGF</sequence>
<evidence type="ECO:0000256" key="2">
    <source>
        <dbReference type="ARBA" id="ARBA00007267"/>
    </source>
</evidence>
<comment type="caution">
    <text evidence="5">The sequence shown here is derived from an EMBL/GenBank/DDBJ whole genome shotgun (WGS) entry which is preliminary data.</text>
</comment>
<comment type="similarity">
    <text evidence="2">Belongs to the lin-54 family.</text>
</comment>
<dbReference type="EMBL" id="MPUH01000303">
    <property type="protein sequence ID" value="OMJ83446.1"/>
    <property type="molecule type" value="Genomic_DNA"/>
</dbReference>
<gene>
    <name evidence="5" type="ORF">SteCoe_15614</name>
</gene>
<protein>
    <recommendedName>
        <fullName evidence="4">CRC domain-containing protein</fullName>
    </recommendedName>
</protein>
<accession>A0A1R2C358</accession>
<evidence type="ECO:0000313" key="5">
    <source>
        <dbReference type="EMBL" id="OMJ83446.1"/>
    </source>
</evidence>